<accession>A0A7S4N0F7</accession>
<reference evidence="3" key="1">
    <citation type="submission" date="2021-01" db="EMBL/GenBank/DDBJ databases">
        <authorList>
            <person name="Corre E."/>
            <person name="Pelletier E."/>
            <person name="Niang G."/>
            <person name="Scheremetjew M."/>
            <person name="Finn R."/>
            <person name="Kale V."/>
            <person name="Holt S."/>
            <person name="Cochrane G."/>
            <person name="Meng A."/>
            <person name="Brown T."/>
            <person name="Cohen L."/>
        </authorList>
    </citation>
    <scope>NUCLEOTIDE SEQUENCE</scope>
    <source>
        <strain evidence="3">Isolate 1302-5</strain>
    </source>
</reference>
<dbReference type="AlphaFoldDB" id="A0A7S4N0F7"/>
<feature type="region of interest" description="Disordered" evidence="1">
    <location>
        <begin position="93"/>
        <end position="142"/>
    </location>
</feature>
<keyword evidence="2" id="KW-1133">Transmembrane helix</keyword>
<feature type="transmembrane region" description="Helical" evidence="2">
    <location>
        <begin position="35"/>
        <end position="58"/>
    </location>
</feature>
<evidence type="ECO:0000256" key="2">
    <source>
        <dbReference type="SAM" id="Phobius"/>
    </source>
</evidence>
<proteinExistence type="predicted"/>
<sequence>MRRHGDEGRREKEAVREKRQRAESSPNRTVEPSGFGLVVTTGPILLHAAMVTLAAVHLSPMNIPTKMVVHFTTGMDGTPIVEYHPKGDNAAPFGRTVREGGRPPSPTSRTAIRAASTMGGGGSERMAGLTERKVKRPSENGGTRMVYGLGDLSHTRCALVRHDLVLQSQRSSHHWH</sequence>
<feature type="compositionally biased region" description="Basic and acidic residues" evidence="1">
    <location>
        <begin position="1"/>
        <end position="22"/>
    </location>
</feature>
<gene>
    <name evidence="3" type="ORF">OAUR00152_LOCUS24923</name>
</gene>
<feature type="region of interest" description="Disordered" evidence="1">
    <location>
        <begin position="1"/>
        <end position="32"/>
    </location>
</feature>
<dbReference type="EMBL" id="HBKQ01036220">
    <property type="protein sequence ID" value="CAE2257548.1"/>
    <property type="molecule type" value="Transcribed_RNA"/>
</dbReference>
<protein>
    <submittedName>
        <fullName evidence="3">Uncharacterized protein</fullName>
    </submittedName>
</protein>
<keyword evidence="2" id="KW-0472">Membrane</keyword>
<organism evidence="3">
    <name type="scientific">Odontella aurita</name>
    <dbReference type="NCBI Taxonomy" id="265563"/>
    <lineage>
        <taxon>Eukaryota</taxon>
        <taxon>Sar</taxon>
        <taxon>Stramenopiles</taxon>
        <taxon>Ochrophyta</taxon>
        <taxon>Bacillariophyta</taxon>
        <taxon>Mediophyceae</taxon>
        <taxon>Biddulphiophycidae</taxon>
        <taxon>Eupodiscales</taxon>
        <taxon>Odontellaceae</taxon>
        <taxon>Odontella</taxon>
    </lineage>
</organism>
<evidence type="ECO:0000313" key="3">
    <source>
        <dbReference type="EMBL" id="CAE2257548.1"/>
    </source>
</evidence>
<evidence type="ECO:0000256" key="1">
    <source>
        <dbReference type="SAM" id="MobiDB-lite"/>
    </source>
</evidence>
<keyword evidence="2" id="KW-0812">Transmembrane</keyword>
<name>A0A7S4N0F7_9STRA</name>